<gene>
    <name evidence="1" type="ORF">KC19_11G127800</name>
</gene>
<keyword evidence="2" id="KW-1185">Reference proteome</keyword>
<name>A0A8T0GDT9_CERPU</name>
<protein>
    <submittedName>
        <fullName evidence="1">Uncharacterized protein</fullName>
    </submittedName>
</protein>
<evidence type="ECO:0000313" key="1">
    <source>
        <dbReference type="EMBL" id="KAG0557411.1"/>
    </source>
</evidence>
<proteinExistence type="predicted"/>
<feature type="non-terminal residue" evidence="1">
    <location>
        <position position="1"/>
    </location>
</feature>
<dbReference type="EMBL" id="CM026432">
    <property type="protein sequence ID" value="KAG0557411.1"/>
    <property type="molecule type" value="Genomic_DNA"/>
</dbReference>
<comment type="caution">
    <text evidence="1">The sequence shown here is derived from an EMBL/GenBank/DDBJ whole genome shotgun (WGS) entry which is preliminary data.</text>
</comment>
<accession>A0A8T0GDT9</accession>
<organism evidence="1 2">
    <name type="scientific">Ceratodon purpureus</name>
    <name type="common">Fire moss</name>
    <name type="synonym">Dicranum purpureum</name>
    <dbReference type="NCBI Taxonomy" id="3225"/>
    <lineage>
        <taxon>Eukaryota</taxon>
        <taxon>Viridiplantae</taxon>
        <taxon>Streptophyta</taxon>
        <taxon>Embryophyta</taxon>
        <taxon>Bryophyta</taxon>
        <taxon>Bryophytina</taxon>
        <taxon>Bryopsida</taxon>
        <taxon>Dicranidae</taxon>
        <taxon>Pseudoditrichales</taxon>
        <taxon>Ditrichaceae</taxon>
        <taxon>Ceratodon</taxon>
    </lineage>
</organism>
<evidence type="ECO:0000313" key="2">
    <source>
        <dbReference type="Proteomes" id="UP000822688"/>
    </source>
</evidence>
<reference evidence="1 2" key="1">
    <citation type="submission" date="2020-06" db="EMBL/GenBank/DDBJ databases">
        <title>WGS assembly of Ceratodon purpureus strain R40.</title>
        <authorList>
            <person name="Carey S.B."/>
            <person name="Jenkins J."/>
            <person name="Shu S."/>
            <person name="Lovell J.T."/>
            <person name="Sreedasyam A."/>
            <person name="Maumus F."/>
            <person name="Tiley G.P."/>
            <person name="Fernandez-Pozo N."/>
            <person name="Barry K."/>
            <person name="Chen C."/>
            <person name="Wang M."/>
            <person name="Lipzen A."/>
            <person name="Daum C."/>
            <person name="Saski C.A."/>
            <person name="Payton A.C."/>
            <person name="Mcbreen J.C."/>
            <person name="Conrad R.E."/>
            <person name="Kollar L.M."/>
            <person name="Olsson S."/>
            <person name="Huttunen S."/>
            <person name="Landis J.B."/>
            <person name="Wickett N.J."/>
            <person name="Johnson M.G."/>
            <person name="Rensing S.A."/>
            <person name="Grimwood J."/>
            <person name="Schmutz J."/>
            <person name="Mcdaniel S.F."/>
        </authorList>
    </citation>
    <scope>NUCLEOTIDE SEQUENCE [LARGE SCALE GENOMIC DNA]</scope>
    <source>
        <strain evidence="1 2">R40</strain>
    </source>
</reference>
<dbReference type="AlphaFoldDB" id="A0A8T0GDT9"/>
<dbReference type="Proteomes" id="UP000822688">
    <property type="component" value="Chromosome 11"/>
</dbReference>
<sequence length="103" mass="11068">VWVRWSVEDGTLGMLTTSVSRNELRLMRAGSFCGISKEGRAINLRKKRTLSGSEDDPDLATIAARASGCGMITSIMDWNLEATIITDCNGGVMSSQTPSSPQT</sequence>